<reference evidence="7" key="3">
    <citation type="submission" date="2025-08" db="UniProtKB">
        <authorList>
            <consortium name="RefSeq"/>
        </authorList>
    </citation>
    <scope>IDENTIFICATION</scope>
    <source>
        <strain evidence="7">CBS 342.82</strain>
    </source>
</reference>
<reference evidence="7" key="1">
    <citation type="submission" date="2020-01" db="EMBL/GenBank/DDBJ databases">
        <authorList>
            <consortium name="DOE Joint Genome Institute"/>
            <person name="Haridas S."/>
            <person name="Albert R."/>
            <person name="Binder M."/>
            <person name="Bloem J."/>
            <person name="Labutti K."/>
            <person name="Salamov A."/>
            <person name="Andreopoulos B."/>
            <person name="Baker S.E."/>
            <person name="Barry K."/>
            <person name="Bills G."/>
            <person name="Bluhm B.H."/>
            <person name="Cannon C."/>
            <person name="Castanera R."/>
            <person name="Culley D.E."/>
            <person name="Daum C."/>
            <person name="Ezra D."/>
            <person name="Gonzalez J.B."/>
            <person name="Henrissat B."/>
            <person name="Kuo A."/>
            <person name="Liang C."/>
            <person name="Lipzen A."/>
            <person name="Lutzoni F."/>
            <person name="Magnuson J."/>
            <person name="Mondo S."/>
            <person name="Nolan M."/>
            <person name="Ohm R."/>
            <person name="Pangilinan J."/>
            <person name="Park H.-J."/>
            <person name="Ramirez L."/>
            <person name="Alfaro M."/>
            <person name="Sun H."/>
            <person name="Tritt A."/>
            <person name="Yoshinaga Y."/>
            <person name="Zwiers L.-H."/>
            <person name="Turgeon B.G."/>
            <person name="Goodwin S.B."/>
            <person name="Spatafora J.W."/>
            <person name="Crous P.W."/>
            <person name="Grigoriev I.V."/>
        </authorList>
    </citation>
    <scope>NUCLEOTIDE SEQUENCE</scope>
    <source>
        <strain evidence="7">CBS 342.82</strain>
    </source>
</reference>
<sequence>MASLRALLALGLASWGYAATIDFEGLPDTGLDTSGWTTGRAPPMSSLVDLNDMQFAAKNTLSPASYAYYRTAALDEITYQANMLNWSKIRLNTFNLADVSNANLKTSILGYQFNAPFFIAPAAQAGLANGGAESNLAKAAAAAGILYVPSISSSQSMETIASARSSGQILFHQEYAWSDKNRLQSELDRMKAAGYKAVFLTVDNTGINGIRSRQIRFYGRGGDSGHSDTFTVESLQAVQKMTTLPIIPKGVTDVHLIKQLADLGFPAVYISNHGGRMVDLTPTAVEVLLDVHRLYPEVFDKMEIYVDGGVRRATHVLILLALGARAVGMGRPAMFANIYGQAGVQQILSQIREELISTMRLVGQANIDGIRGNTSFVNTRQVEYEYFGQPLTVDTHTNPFYFKSPPSQVTPPDSSASGGSSLTTGTSNPTSIATTSAGPTTATTLNPTTTYTSVTPTATSATLSCPNSNNTAYIGPKGNKFLIECGIDHRGGDMKSASVSSFQACVDLCDATAGCVDVSLSGAACYLKSTLGAAIANSGILGAKRI</sequence>
<feature type="domain" description="FMN hydroxy acid dehydrogenase" evidence="5">
    <location>
        <begin position="42"/>
        <end position="380"/>
    </location>
</feature>
<evidence type="ECO:0000313" key="6">
    <source>
        <dbReference type="Proteomes" id="UP000504637"/>
    </source>
</evidence>
<accession>A0A6J3MHW9</accession>
<evidence type="ECO:0000256" key="4">
    <source>
        <dbReference type="SAM" id="SignalP"/>
    </source>
</evidence>
<dbReference type="Gene3D" id="3.20.20.70">
    <property type="entry name" value="Aldolase class I"/>
    <property type="match status" value="1"/>
</dbReference>
<evidence type="ECO:0000256" key="1">
    <source>
        <dbReference type="ARBA" id="ARBA00001917"/>
    </source>
</evidence>
<evidence type="ECO:0000259" key="5">
    <source>
        <dbReference type="PROSITE" id="PS51349"/>
    </source>
</evidence>
<feature type="chain" id="PRO_5026839550" evidence="4">
    <location>
        <begin position="19"/>
        <end position="546"/>
    </location>
</feature>
<dbReference type="Proteomes" id="UP000504637">
    <property type="component" value="Unplaced"/>
</dbReference>
<dbReference type="PANTHER" id="PTHR10578:SF140">
    <property type="entry name" value="FMN HYDROXY ACID DEHYDROGENASE DOMAIN-CONTAINING PROTEIN"/>
    <property type="match status" value="1"/>
</dbReference>
<protein>
    <submittedName>
        <fullName evidence="7">FMN-linked oxidoreductase</fullName>
    </submittedName>
</protein>
<dbReference type="InterPro" id="IPR000262">
    <property type="entry name" value="FMN-dep_DH"/>
</dbReference>
<dbReference type="GO" id="GO:0016491">
    <property type="term" value="F:oxidoreductase activity"/>
    <property type="evidence" value="ECO:0007669"/>
    <property type="project" value="UniProtKB-KW"/>
</dbReference>
<dbReference type="SUPFAM" id="SSF51395">
    <property type="entry name" value="FMN-linked oxidoreductases"/>
    <property type="match status" value="1"/>
</dbReference>
<organism evidence="7">
    <name type="scientific">Dissoconium aciculare CBS 342.82</name>
    <dbReference type="NCBI Taxonomy" id="1314786"/>
    <lineage>
        <taxon>Eukaryota</taxon>
        <taxon>Fungi</taxon>
        <taxon>Dikarya</taxon>
        <taxon>Ascomycota</taxon>
        <taxon>Pezizomycotina</taxon>
        <taxon>Dothideomycetes</taxon>
        <taxon>Dothideomycetidae</taxon>
        <taxon>Mycosphaerellales</taxon>
        <taxon>Dissoconiaceae</taxon>
        <taxon>Dissoconium</taxon>
    </lineage>
</organism>
<dbReference type="InterPro" id="IPR037396">
    <property type="entry name" value="FMN_HAD"/>
</dbReference>
<proteinExistence type="predicted"/>
<feature type="compositionally biased region" description="Low complexity" evidence="3">
    <location>
        <begin position="410"/>
        <end position="449"/>
    </location>
</feature>
<name>A0A6J3MHW9_9PEZI</name>
<keyword evidence="4" id="KW-0732">Signal</keyword>
<feature type="region of interest" description="Disordered" evidence="3">
    <location>
        <begin position="398"/>
        <end position="449"/>
    </location>
</feature>
<reference evidence="7" key="2">
    <citation type="submission" date="2020-04" db="EMBL/GenBank/DDBJ databases">
        <authorList>
            <consortium name="NCBI Genome Project"/>
        </authorList>
    </citation>
    <scope>NUCLEOTIDE SEQUENCE</scope>
    <source>
        <strain evidence="7">CBS 342.82</strain>
    </source>
</reference>
<dbReference type="GeneID" id="54361518"/>
<dbReference type="Gene3D" id="3.50.4.10">
    <property type="entry name" value="Hepatocyte Growth Factor"/>
    <property type="match status" value="1"/>
</dbReference>
<evidence type="ECO:0000256" key="3">
    <source>
        <dbReference type="SAM" id="MobiDB-lite"/>
    </source>
</evidence>
<evidence type="ECO:0000313" key="7">
    <source>
        <dbReference type="RefSeq" id="XP_033464524.1"/>
    </source>
</evidence>
<dbReference type="InterPro" id="IPR013785">
    <property type="entry name" value="Aldolase_TIM"/>
</dbReference>
<feature type="signal peptide" evidence="4">
    <location>
        <begin position="1"/>
        <end position="18"/>
    </location>
</feature>
<comment type="cofactor">
    <cofactor evidence="1">
        <name>FMN</name>
        <dbReference type="ChEBI" id="CHEBI:58210"/>
    </cofactor>
</comment>
<dbReference type="Pfam" id="PF01070">
    <property type="entry name" value="FMN_dh"/>
    <property type="match status" value="2"/>
</dbReference>
<dbReference type="RefSeq" id="XP_033464524.1">
    <property type="nucleotide sequence ID" value="XM_033603718.1"/>
</dbReference>
<gene>
    <name evidence="7" type="ORF">K489DRAFT_375590</name>
</gene>
<dbReference type="OrthoDB" id="1925334at2759"/>
<dbReference type="AlphaFoldDB" id="A0A6J3MHW9"/>
<dbReference type="PANTHER" id="PTHR10578">
    <property type="entry name" value="S -2-HYDROXY-ACID OXIDASE-RELATED"/>
    <property type="match status" value="1"/>
</dbReference>
<dbReference type="PROSITE" id="PS51349">
    <property type="entry name" value="FMN_HYDROXY_ACID_DH_2"/>
    <property type="match status" value="1"/>
</dbReference>
<keyword evidence="2" id="KW-0560">Oxidoreductase</keyword>
<keyword evidence="6" id="KW-1185">Reference proteome</keyword>
<evidence type="ECO:0000256" key="2">
    <source>
        <dbReference type="ARBA" id="ARBA00023002"/>
    </source>
</evidence>